<keyword evidence="3" id="KW-1185">Reference proteome</keyword>
<feature type="region of interest" description="Disordered" evidence="1">
    <location>
        <begin position="34"/>
        <end position="53"/>
    </location>
</feature>
<evidence type="ECO:0000313" key="2">
    <source>
        <dbReference type="EMBL" id="CAH2050142.1"/>
    </source>
</evidence>
<name>A0ABN8I7N8_9NEOP</name>
<gene>
    <name evidence="2" type="ORF">IPOD504_LOCUS7261</name>
</gene>
<reference evidence="2" key="1">
    <citation type="submission" date="2022-03" db="EMBL/GenBank/DDBJ databases">
        <authorList>
            <person name="Martin H S."/>
        </authorList>
    </citation>
    <scope>NUCLEOTIDE SEQUENCE</scope>
</reference>
<feature type="region of interest" description="Disordered" evidence="1">
    <location>
        <begin position="65"/>
        <end position="84"/>
    </location>
</feature>
<evidence type="ECO:0000256" key="1">
    <source>
        <dbReference type="SAM" id="MobiDB-lite"/>
    </source>
</evidence>
<feature type="compositionally biased region" description="Polar residues" evidence="1">
    <location>
        <begin position="44"/>
        <end position="53"/>
    </location>
</feature>
<proteinExistence type="predicted"/>
<sequence>MAFARRRHSLKPPPMRVFPGLGLSVIRKIRRSLSGGGRGLATPTGRSRASTATAGSLCRYLPETEHAHPGATDKQNTAAGKHGVRWPPKPALLYNRIQYHRYCRRLYSNYSTFDLSTNSSSQHTTLVKKSWAIHSRAVKN</sequence>
<dbReference type="Proteomes" id="UP000837857">
    <property type="component" value="Chromosome 2"/>
</dbReference>
<accession>A0ABN8I7N8</accession>
<dbReference type="EMBL" id="OW152814">
    <property type="protein sequence ID" value="CAH2050142.1"/>
    <property type="molecule type" value="Genomic_DNA"/>
</dbReference>
<feature type="non-terminal residue" evidence="2">
    <location>
        <position position="140"/>
    </location>
</feature>
<organism evidence="2 3">
    <name type="scientific">Iphiclides podalirius</name>
    <name type="common">scarce swallowtail</name>
    <dbReference type="NCBI Taxonomy" id="110791"/>
    <lineage>
        <taxon>Eukaryota</taxon>
        <taxon>Metazoa</taxon>
        <taxon>Ecdysozoa</taxon>
        <taxon>Arthropoda</taxon>
        <taxon>Hexapoda</taxon>
        <taxon>Insecta</taxon>
        <taxon>Pterygota</taxon>
        <taxon>Neoptera</taxon>
        <taxon>Endopterygota</taxon>
        <taxon>Lepidoptera</taxon>
        <taxon>Glossata</taxon>
        <taxon>Ditrysia</taxon>
        <taxon>Papilionoidea</taxon>
        <taxon>Papilionidae</taxon>
        <taxon>Papilioninae</taxon>
        <taxon>Iphiclides</taxon>
    </lineage>
</organism>
<evidence type="ECO:0000313" key="3">
    <source>
        <dbReference type="Proteomes" id="UP000837857"/>
    </source>
</evidence>
<protein>
    <submittedName>
        <fullName evidence="2">Uncharacterized protein</fullName>
    </submittedName>
</protein>